<dbReference type="EMBL" id="KT962247">
    <property type="protein sequence ID" value="ALO80469.1"/>
    <property type="molecule type" value="Genomic_DNA"/>
</dbReference>
<dbReference type="Proteomes" id="UP000226403">
    <property type="component" value="Segment"/>
</dbReference>
<proteinExistence type="predicted"/>
<sequence>MSKVIQKGQGYNFNSDQIIMFTDERNAKSFTGSFDTPSMYGMYQEDPDKMHMGMQSFFLNQKMIPNSIFPELYAKKQVLEVDGFEGEFTYSHPIVRNDKQCMTVRDYSYQIKPGIDEGKFKIGLNRKYSAGDILTNDVYRGQQIYITNDDVDMDGDAFIHTVILADKDKRKSFNPKNLISGVRYERTEQRTGGEFGTNFGAVDIEGKPGEMKLRFRLGGTRGIESMYTGYADKRGFAGATQGSQNYMNDLMLESEKMGEVGLIFDKGKNGGKPKLAGVASTAEFLVLRELEKVTATSLMFAQAAEIKTANSHVVVNEGLWHQLRRGKIIKYARPGAITVSHIKEAVEYVFRSNPMKVEDRQVTFKCGKQAYDNVLEIFGDEVNRQVAQMAPFLQSSGGSLLPKPVITSKDGSNQELVLDYIRFTGVFLAGIGRVYIEHDINLDLGYNMTDRLSRGFHKDGHAETTYSMVIWDAMDQAYSNNAQVPKGASLVEGGKADANLYLVRPKNGMTYWGRENGRYDARKSSDIISSHKQMAQSFWAYNSVALHLMDISRFVMIELSDSGRKGFY</sequence>
<gene>
    <name evidence="1" type="ORF">Phi17218_066</name>
</gene>
<reference evidence="1 2" key="1">
    <citation type="submission" date="2015-10" db="EMBL/GenBank/DDBJ databases">
        <title>Large-scale maps of variable infection efficiencies in aquatic Bacteriodetes phage-host model systems.</title>
        <authorList>
            <person name="Holmfeldt K."/>
            <person name="Solonenko N."/>
            <person name="Howard-Varona C."/>
            <person name="Moreno M."/>
            <person name="Malmstrom R.R."/>
            <person name="Blow M.J."/>
            <person name="Sullivan M.B."/>
        </authorList>
    </citation>
    <scope>NUCLEOTIDE SEQUENCE [LARGE SCALE GENOMIC DNA]</scope>
</reference>
<evidence type="ECO:0000313" key="1">
    <source>
        <dbReference type="EMBL" id="ALO80469.1"/>
    </source>
</evidence>
<name>A0A0S2MX27_9CAUD</name>
<evidence type="ECO:0000313" key="2">
    <source>
        <dbReference type="Proteomes" id="UP000226403"/>
    </source>
</evidence>
<accession>A0A0S2MX27</accession>
<organism evidence="1 2">
    <name type="scientific">Cellulophaga phage phi17:2_18</name>
    <dbReference type="NCBI Taxonomy" id="1747283"/>
    <lineage>
        <taxon>Viruses</taxon>
        <taxon>Duplodnaviria</taxon>
        <taxon>Heunggongvirae</taxon>
        <taxon>Uroviricota</taxon>
        <taxon>Caudoviricetes</taxon>
        <taxon>Lightbulbvirus</taxon>
        <taxon>Lightbulbvirus Cba172</taxon>
    </lineage>
</organism>
<protein>
    <submittedName>
        <fullName evidence="1">Structural protein</fullName>
    </submittedName>
</protein>